<evidence type="ECO:0000313" key="2">
    <source>
        <dbReference type="EMBL" id="KAJ1081128.1"/>
    </source>
</evidence>
<sequence length="88" mass="9397">MTSERGVTGRSSVPQPRSRLSCVESQSRERLVSLFAPRFGLQLGLFLCGGSCERARALAPLTKTAGSKRQVALATLGSVYATILQSRA</sequence>
<dbReference type="Proteomes" id="UP001066276">
    <property type="component" value="Chromosome 12"/>
</dbReference>
<feature type="region of interest" description="Disordered" evidence="1">
    <location>
        <begin position="1"/>
        <end position="21"/>
    </location>
</feature>
<name>A0AAV7KQN4_PLEWA</name>
<dbReference type="EMBL" id="JANPWB010000016">
    <property type="protein sequence ID" value="KAJ1081128.1"/>
    <property type="molecule type" value="Genomic_DNA"/>
</dbReference>
<evidence type="ECO:0000313" key="3">
    <source>
        <dbReference type="Proteomes" id="UP001066276"/>
    </source>
</evidence>
<gene>
    <name evidence="2" type="ORF">NDU88_001312</name>
</gene>
<feature type="compositionally biased region" description="Polar residues" evidence="1">
    <location>
        <begin position="1"/>
        <end position="15"/>
    </location>
</feature>
<organism evidence="2 3">
    <name type="scientific">Pleurodeles waltl</name>
    <name type="common">Iberian ribbed newt</name>
    <dbReference type="NCBI Taxonomy" id="8319"/>
    <lineage>
        <taxon>Eukaryota</taxon>
        <taxon>Metazoa</taxon>
        <taxon>Chordata</taxon>
        <taxon>Craniata</taxon>
        <taxon>Vertebrata</taxon>
        <taxon>Euteleostomi</taxon>
        <taxon>Amphibia</taxon>
        <taxon>Batrachia</taxon>
        <taxon>Caudata</taxon>
        <taxon>Salamandroidea</taxon>
        <taxon>Salamandridae</taxon>
        <taxon>Pleurodelinae</taxon>
        <taxon>Pleurodeles</taxon>
    </lineage>
</organism>
<reference evidence="2" key="1">
    <citation type="journal article" date="2022" name="bioRxiv">
        <title>Sequencing and chromosome-scale assembly of the giantPleurodeles waltlgenome.</title>
        <authorList>
            <person name="Brown T."/>
            <person name="Elewa A."/>
            <person name="Iarovenko S."/>
            <person name="Subramanian E."/>
            <person name="Araus A.J."/>
            <person name="Petzold A."/>
            <person name="Susuki M."/>
            <person name="Suzuki K.-i.T."/>
            <person name="Hayashi T."/>
            <person name="Toyoda A."/>
            <person name="Oliveira C."/>
            <person name="Osipova E."/>
            <person name="Leigh N.D."/>
            <person name="Simon A."/>
            <person name="Yun M.H."/>
        </authorList>
    </citation>
    <scope>NUCLEOTIDE SEQUENCE</scope>
    <source>
        <strain evidence="2">20211129_DDA</strain>
        <tissue evidence="2">Liver</tissue>
    </source>
</reference>
<evidence type="ECO:0000256" key="1">
    <source>
        <dbReference type="SAM" id="MobiDB-lite"/>
    </source>
</evidence>
<protein>
    <submittedName>
        <fullName evidence="2">Uncharacterized protein</fullName>
    </submittedName>
</protein>
<proteinExistence type="predicted"/>
<accession>A0AAV7KQN4</accession>
<keyword evidence="3" id="KW-1185">Reference proteome</keyword>
<dbReference type="AlphaFoldDB" id="A0AAV7KQN4"/>
<comment type="caution">
    <text evidence="2">The sequence shown here is derived from an EMBL/GenBank/DDBJ whole genome shotgun (WGS) entry which is preliminary data.</text>
</comment>